<dbReference type="AlphaFoldDB" id="A0ABD0WMT0"/>
<dbReference type="PANTHER" id="PTHR46883:SF1">
    <property type="entry name" value="BARDET-BIEDL SYNDROME 12 PROTEIN"/>
    <property type="match status" value="1"/>
</dbReference>
<accession>A0ABD0WMT0</accession>
<dbReference type="Pfam" id="PF00118">
    <property type="entry name" value="Cpn60_TCP1"/>
    <property type="match status" value="1"/>
</dbReference>
<reference evidence="1 2" key="1">
    <citation type="submission" date="2024-06" db="EMBL/GenBank/DDBJ databases">
        <authorList>
            <person name="Pan Q."/>
            <person name="Wen M."/>
            <person name="Jouanno E."/>
            <person name="Zahm M."/>
            <person name="Klopp C."/>
            <person name="Cabau C."/>
            <person name="Louis A."/>
            <person name="Berthelot C."/>
            <person name="Parey E."/>
            <person name="Roest Crollius H."/>
            <person name="Montfort J."/>
            <person name="Robinson-Rechavi M."/>
            <person name="Bouchez O."/>
            <person name="Lampietro C."/>
            <person name="Lopez Roques C."/>
            <person name="Donnadieu C."/>
            <person name="Postlethwait J."/>
            <person name="Bobe J."/>
            <person name="Verreycken H."/>
            <person name="Guiguen Y."/>
        </authorList>
    </citation>
    <scope>NUCLEOTIDE SEQUENCE [LARGE SCALE GENOMIC DNA]</scope>
    <source>
        <strain evidence="1">Up_M1</strain>
        <tissue evidence="1">Testis</tissue>
    </source>
</reference>
<dbReference type="PANTHER" id="PTHR46883">
    <property type="entry name" value="BARDET-BIEDL SYNDROME 12 PROTEIN"/>
    <property type="match status" value="1"/>
</dbReference>
<dbReference type="Proteomes" id="UP001557470">
    <property type="component" value="Unassembled WGS sequence"/>
</dbReference>
<comment type="caution">
    <text evidence="1">The sequence shown here is derived from an EMBL/GenBank/DDBJ whole genome shotgun (WGS) entry which is preliminary data.</text>
</comment>
<keyword evidence="2" id="KW-1185">Reference proteome</keyword>
<dbReference type="InterPro" id="IPR027409">
    <property type="entry name" value="GroEL-like_apical_dom_sf"/>
</dbReference>
<sequence length="447" mass="49684">MYEMTKRISLTNGEVVKVFKEMEGSIINQRCHTGLQELTAMGAVAHSFLGPNIKHKFIQDESTGESFLVCTCFRVVDHIDLASSIGCVVLLSAEQASLVHHMKERSCKVVLINGDLSEKYCHLGFNKPTDVRYVADKLDLKSLSKGEVWEEKVLTTLLNNNVNLVLVSGEASERFTQRCVGHCIVVVERVKPAILKDFADTTGAVPVTYATQLSKRCVGIGVDISVWRDFSGNGRRASIAVNIATDHSALVTVVLSSNVQAKLQALEDQFWSCAYRLHHALKDKKLLRGAGMTELLCIHHLQKHIEGRGQKTRGQGGACFGNVHRDYVLHLMVEGWMDYIATLMLNSGTCSKVSAWTTINQHLRDLNGELSVDAVFSRMVLRDDNENCVNSPEIRLSPGRVYDNINVKLEAWRKALDLVFLVLQTDTEIITGIDPKQVDSQSHVLVL</sequence>
<dbReference type="SUPFAM" id="SSF52029">
    <property type="entry name" value="GroEL apical domain-like"/>
    <property type="match status" value="1"/>
</dbReference>
<name>A0ABD0WMT0_UMBPY</name>
<protein>
    <recommendedName>
        <fullName evidence="3">Bardet-Biedl syndrome 12</fullName>
    </recommendedName>
</protein>
<dbReference type="Gene3D" id="3.50.7.10">
    <property type="entry name" value="GroEL"/>
    <property type="match status" value="1"/>
</dbReference>
<dbReference type="Gene3D" id="1.10.560.10">
    <property type="entry name" value="GroEL-like equatorial domain"/>
    <property type="match status" value="1"/>
</dbReference>
<dbReference type="InterPro" id="IPR042984">
    <property type="entry name" value="BBS12"/>
</dbReference>
<evidence type="ECO:0000313" key="2">
    <source>
        <dbReference type="Proteomes" id="UP001557470"/>
    </source>
</evidence>
<dbReference type="InterPro" id="IPR002423">
    <property type="entry name" value="Cpn60/GroEL/TCP-1"/>
</dbReference>
<dbReference type="InterPro" id="IPR027413">
    <property type="entry name" value="GROEL-like_equatorial_sf"/>
</dbReference>
<organism evidence="1 2">
    <name type="scientific">Umbra pygmaea</name>
    <name type="common">Eastern mudminnow</name>
    <dbReference type="NCBI Taxonomy" id="75934"/>
    <lineage>
        <taxon>Eukaryota</taxon>
        <taxon>Metazoa</taxon>
        <taxon>Chordata</taxon>
        <taxon>Craniata</taxon>
        <taxon>Vertebrata</taxon>
        <taxon>Euteleostomi</taxon>
        <taxon>Actinopterygii</taxon>
        <taxon>Neopterygii</taxon>
        <taxon>Teleostei</taxon>
        <taxon>Protacanthopterygii</taxon>
        <taxon>Esociformes</taxon>
        <taxon>Umbridae</taxon>
        <taxon>Umbra</taxon>
    </lineage>
</organism>
<dbReference type="EMBL" id="JAGEUA010000006">
    <property type="protein sequence ID" value="KAL0974276.1"/>
    <property type="molecule type" value="Genomic_DNA"/>
</dbReference>
<evidence type="ECO:0008006" key="3">
    <source>
        <dbReference type="Google" id="ProtNLM"/>
    </source>
</evidence>
<evidence type="ECO:0000313" key="1">
    <source>
        <dbReference type="EMBL" id="KAL0974276.1"/>
    </source>
</evidence>
<proteinExistence type="predicted"/>
<gene>
    <name evidence="1" type="ORF">UPYG_G00218110</name>
</gene>
<dbReference type="SUPFAM" id="SSF48592">
    <property type="entry name" value="GroEL equatorial domain-like"/>
    <property type="match status" value="1"/>
</dbReference>